<keyword evidence="1" id="KW-0472">Membrane</keyword>
<reference evidence="3" key="1">
    <citation type="journal article" date="2019" name="Int. J. Syst. Evol. Microbiol.">
        <title>The Global Catalogue of Microorganisms (GCM) 10K type strain sequencing project: providing services to taxonomists for standard genome sequencing and annotation.</title>
        <authorList>
            <consortium name="The Broad Institute Genomics Platform"/>
            <consortium name="The Broad Institute Genome Sequencing Center for Infectious Disease"/>
            <person name="Wu L."/>
            <person name="Ma J."/>
        </authorList>
    </citation>
    <scope>NUCLEOTIDE SEQUENCE [LARGE SCALE GENOMIC DNA]</scope>
    <source>
        <strain evidence="3">CCUG 55131</strain>
    </source>
</reference>
<keyword evidence="3" id="KW-1185">Reference proteome</keyword>
<evidence type="ECO:0000313" key="3">
    <source>
        <dbReference type="Proteomes" id="UP001597413"/>
    </source>
</evidence>
<protein>
    <submittedName>
        <fullName evidence="2">Uncharacterized protein</fullName>
    </submittedName>
</protein>
<proteinExistence type="predicted"/>
<evidence type="ECO:0000313" key="2">
    <source>
        <dbReference type="EMBL" id="MFD2174575.1"/>
    </source>
</evidence>
<keyword evidence="1" id="KW-1133">Transmembrane helix</keyword>
<evidence type="ECO:0000256" key="1">
    <source>
        <dbReference type="SAM" id="Phobius"/>
    </source>
</evidence>
<sequence length="211" mass="23432">MKGLVWGQLYSLLLVTLVIVSGANQLVNWEKLLDSLSNIGDFLVGVAALGAIVAYPWQKQKDRDVQVDEERRTILRSFLTASENYFVDLGRLAKAVEYKQPKDTFDALNAAKAELSLFVAGDSLHACMRLQQALIAYHSAVKSYLETLNSSETVKAANKATRDHTYEVAKEALLEALLVSRKSLLHEEPIGKEQEALALLYKLPARTKGKK</sequence>
<comment type="caution">
    <text evidence="2">The sequence shown here is derived from an EMBL/GenBank/DDBJ whole genome shotgun (WGS) entry which is preliminary data.</text>
</comment>
<keyword evidence="1" id="KW-0812">Transmembrane</keyword>
<organism evidence="2 3">
    <name type="scientific">Rhodobacter lacus</name>
    <dbReference type="NCBI Taxonomy" id="1641972"/>
    <lineage>
        <taxon>Bacteria</taxon>
        <taxon>Pseudomonadati</taxon>
        <taxon>Pseudomonadota</taxon>
        <taxon>Alphaproteobacteria</taxon>
        <taxon>Rhodobacterales</taxon>
        <taxon>Rhodobacter group</taxon>
        <taxon>Rhodobacter</taxon>
    </lineage>
</organism>
<name>A0ABW5AAD8_9RHOB</name>
<feature type="transmembrane region" description="Helical" evidence="1">
    <location>
        <begin position="38"/>
        <end position="57"/>
    </location>
</feature>
<dbReference type="EMBL" id="JBHUIX010000011">
    <property type="protein sequence ID" value="MFD2174575.1"/>
    <property type="molecule type" value="Genomic_DNA"/>
</dbReference>
<dbReference type="Proteomes" id="UP001597413">
    <property type="component" value="Unassembled WGS sequence"/>
</dbReference>
<accession>A0ABW5AAD8</accession>
<gene>
    <name evidence="2" type="ORF">ACFSM0_10765</name>
</gene>
<dbReference type="RefSeq" id="WP_377390178.1">
    <property type="nucleotide sequence ID" value="NZ_JBHUIX010000011.1"/>
</dbReference>